<gene>
    <name evidence="7" type="ORF">Asi02nite_61660</name>
</gene>
<dbReference type="InterPro" id="IPR027417">
    <property type="entry name" value="P-loop_NTPase"/>
</dbReference>
<keyword evidence="8" id="KW-1185">Reference proteome</keyword>
<accession>A0ABQ4CZC9</accession>
<dbReference type="Pfam" id="PF00271">
    <property type="entry name" value="Helicase_C"/>
    <property type="match status" value="1"/>
</dbReference>
<dbReference type="Pfam" id="PF00176">
    <property type="entry name" value="SNF2-rel_dom"/>
    <property type="match status" value="1"/>
</dbReference>
<evidence type="ECO:0000256" key="3">
    <source>
        <dbReference type="ARBA" id="ARBA00023000"/>
    </source>
</evidence>
<dbReference type="InterPro" id="IPR022138">
    <property type="entry name" value="DUF3670"/>
</dbReference>
<dbReference type="PROSITE" id="PS50817">
    <property type="entry name" value="INTEIN_N_TER"/>
    <property type="match status" value="1"/>
</dbReference>
<dbReference type="InterPro" id="IPR001650">
    <property type="entry name" value="Helicase_C-like"/>
</dbReference>
<dbReference type="InterPro" id="IPR004042">
    <property type="entry name" value="Intein_endonuc_central"/>
</dbReference>
<dbReference type="Pfam" id="PF12419">
    <property type="entry name" value="DUF3670"/>
    <property type="match status" value="1"/>
</dbReference>
<organism evidence="7 8">
    <name type="scientific">Asanoa siamensis</name>
    <dbReference type="NCBI Taxonomy" id="926357"/>
    <lineage>
        <taxon>Bacteria</taxon>
        <taxon>Bacillati</taxon>
        <taxon>Actinomycetota</taxon>
        <taxon>Actinomycetes</taxon>
        <taxon>Micromonosporales</taxon>
        <taxon>Micromonosporaceae</taxon>
        <taxon>Asanoa</taxon>
    </lineage>
</organism>
<dbReference type="NCBIfam" id="TIGR01443">
    <property type="entry name" value="intein_Cterm"/>
    <property type="match status" value="1"/>
</dbReference>
<evidence type="ECO:0000256" key="2">
    <source>
        <dbReference type="ARBA" id="ARBA00022813"/>
    </source>
</evidence>
<dbReference type="Proteomes" id="UP000604117">
    <property type="component" value="Unassembled WGS sequence"/>
</dbReference>
<dbReference type="InterPro" id="IPR006142">
    <property type="entry name" value="INTEIN"/>
</dbReference>
<evidence type="ECO:0000259" key="4">
    <source>
        <dbReference type="PROSITE" id="PS50819"/>
    </source>
</evidence>
<evidence type="ECO:0000259" key="6">
    <source>
        <dbReference type="PROSITE" id="PS51194"/>
    </source>
</evidence>
<dbReference type="PROSITE" id="PS51194">
    <property type="entry name" value="HELICASE_CTER"/>
    <property type="match status" value="1"/>
</dbReference>
<dbReference type="CDD" id="cd18793">
    <property type="entry name" value="SF2_C_SNF"/>
    <property type="match status" value="1"/>
</dbReference>
<dbReference type="InterPro" id="IPR027434">
    <property type="entry name" value="Homing_endonucl"/>
</dbReference>
<dbReference type="SMART" id="SM00490">
    <property type="entry name" value="HELICc"/>
    <property type="match status" value="1"/>
</dbReference>
<keyword evidence="2" id="KW-0068">Autocatalytic cleavage</keyword>
<evidence type="ECO:0000256" key="1">
    <source>
        <dbReference type="ARBA" id="ARBA00022801"/>
    </source>
</evidence>
<dbReference type="InterPro" id="IPR004860">
    <property type="entry name" value="LAGLIDADG_dom"/>
</dbReference>
<sequence>MRVVHGVWTGAALGLWGEAGLPDLPGEPVTLTLTLPTVDGRPVPAADEPPAGATLVAQPVEARLLDPATALDLLESLDATDDPDWTPGGDLRYLAVVAAYAQGLFRRGRLLPRLVTADGAHAARWRPVLTGRDAVAFRDLAAAMPGAVRALGAPPPGEVLHGLLDAFTDAAARRALPERLLLGHRPGPKAPVADRWMLALTAADPTVTVTTPQRPELLALRTALDAWHRAAHQANEPVRVSFRLVEPLPTTDRWDLEFALQSVDDPSLYVPAAVIWAGQRVPGLPARPDETLLAGLGRAVRLFPPLDAALRESQPTEALLDTAAAYTFLRQAAPLLQAAGYGVQLPAWAGRKSLGLKLTTRSKTAAGGKALAAQGVGKDQLVDFTIDLMAGDEEISAADLHDLARLKVPLLRVKGRWVEFDDRQLTAAIRAVEQHRTGEMTIAEVLSTVAAGGDEDLPLVAVDADGWLDDLLSGDADHRLRPTPTPPSFQGTLRPYQERGLSWLDFLTRLGIGGILADDMGLGKCLGPDSPVFLNGTLVSAADAWQRYGDERSETHDGEGTWRTPAAPLVTNALDSDGRMVTAPVTRIYRQRIAEPVRQVTLDDGSRLLLTRRHRLRGIEGWTRDFAVGDVLAVPGRLEWTGAPVSHDLVRLLAWQISEGDESRGGTLRITQKNPAILQELVDHIRAVGDSFQLRVNSPRVFADRNCHVLRFDSTAYARFLGSHGYVWGRRSAQKRIPDLVMTGDLASVRLFLREFFSAEGSVNARMRMVEIASASGWLMDQLVTLLRRFGIWMRVTTKHKAASNGSRTTRPYRVGVIGGDSLRRFYTLVGFGDPAKHAKLAGICMTKANTNVEGVPGHDLLVAARTLTNLPQRHFGVGTVYFAGTQELSRTSAAAAVAALDRILTGEAEHAYLALPGSKWTARTRAAYAGVDRAGLTAIRDRLDRRTNQDVFYARVISVEDLDYDGYVYDFEVAEHHNFVAGGMLCHNTAQTLSLLVSERERGGEVGPTLLVCPMSLVSNWRKEAEKFAPSLDVYVHHGATRDVERLSGADLVITTYGTALRDLGALQGVEWGRVVCDEAQAIKNSGTRQSQAVRAIPARTRLALTGTPVENHLAELWSIMDFANPGLLGPAKTFRRRYQEPIEVRQDDDAAAALKRATGPFVLRRLKTDKSIISDLPEKLEMKVWCPLTPEQAALYQAVVDDMLNKIGSSSGIERRGNVLAAMTRLKQVCNHPAHLLRDGSKLAGRSGKLARLQELAEEIVEEGDKALVFTQYAEFGALLQPYLAAHLDRPVLWLHGGLSKQRRDELVTRFQTDAEPMIFLLSLKAAGTGLNLTAANHVIHVDRWWNPAVEDQATDRAYRIGQARNVQVRKFICTGTIEERVDEMIERKKALADRVVGTGEEWLTELSTDELRDLFALDPKAVG</sequence>
<evidence type="ECO:0000313" key="7">
    <source>
        <dbReference type="EMBL" id="GIF76648.1"/>
    </source>
</evidence>
<evidence type="ECO:0000259" key="5">
    <source>
        <dbReference type="PROSITE" id="PS51192"/>
    </source>
</evidence>
<feature type="domain" description="DOD-type homing endonuclease" evidence="4">
    <location>
        <begin position="652"/>
        <end position="792"/>
    </location>
</feature>
<reference evidence="7 8" key="1">
    <citation type="submission" date="2021-01" db="EMBL/GenBank/DDBJ databases">
        <title>Whole genome shotgun sequence of Asanoa siamensis NBRC 107932.</title>
        <authorList>
            <person name="Komaki H."/>
            <person name="Tamura T."/>
        </authorList>
    </citation>
    <scope>NUCLEOTIDE SEQUENCE [LARGE SCALE GENOMIC DNA]</scope>
    <source>
        <strain evidence="7 8">NBRC 107932</strain>
    </source>
</reference>
<proteinExistence type="predicted"/>
<dbReference type="SUPFAM" id="SSF52540">
    <property type="entry name" value="P-loop containing nucleoside triphosphate hydrolases"/>
    <property type="match status" value="3"/>
</dbReference>
<evidence type="ECO:0000313" key="8">
    <source>
        <dbReference type="Proteomes" id="UP000604117"/>
    </source>
</evidence>
<name>A0ABQ4CZC9_9ACTN</name>
<dbReference type="CDD" id="cd00081">
    <property type="entry name" value="Hint"/>
    <property type="match status" value="1"/>
</dbReference>
<dbReference type="InterPro" id="IPR014001">
    <property type="entry name" value="Helicase_ATP-bd"/>
</dbReference>
<dbReference type="InterPro" id="IPR000330">
    <property type="entry name" value="SNF2_N"/>
</dbReference>
<dbReference type="InterPro" id="IPR049730">
    <property type="entry name" value="SNF2/RAD54-like_C"/>
</dbReference>
<dbReference type="SUPFAM" id="SSF51294">
    <property type="entry name" value="Hedgehog/intein (Hint) domain"/>
    <property type="match status" value="1"/>
</dbReference>
<dbReference type="SMART" id="SM00305">
    <property type="entry name" value="HintC"/>
    <property type="match status" value="1"/>
</dbReference>
<comment type="caution">
    <text evidence="7">The sequence shown here is derived from an EMBL/GenBank/DDBJ whole genome shotgun (WGS) entry which is preliminary data.</text>
</comment>
<dbReference type="Pfam" id="PF14528">
    <property type="entry name" value="LAGLIDADG_3"/>
    <property type="match status" value="1"/>
</dbReference>
<dbReference type="InterPro" id="IPR003586">
    <property type="entry name" value="Hint_dom_C"/>
</dbReference>
<dbReference type="InterPro" id="IPR006141">
    <property type="entry name" value="Intein_N"/>
</dbReference>
<dbReference type="PRINTS" id="PR00379">
    <property type="entry name" value="INTEIN"/>
</dbReference>
<dbReference type="SMART" id="SM00487">
    <property type="entry name" value="DEXDc"/>
    <property type="match status" value="1"/>
</dbReference>
<evidence type="ECO:0008006" key="9">
    <source>
        <dbReference type="Google" id="ProtNLM"/>
    </source>
</evidence>
<dbReference type="PANTHER" id="PTHR10799">
    <property type="entry name" value="SNF2/RAD54 HELICASE FAMILY"/>
    <property type="match status" value="1"/>
</dbReference>
<dbReference type="InterPro" id="IPR036844">
    <property type="entry name" value="Hint_dom_sf"/>
</dbReference>
<dbReference type="Gene3D" id="3.40.50.10810">
    <property type="entry name" value="Tandem AAA-ATPase domain"/>
    <property type="match status" value="2"/>
</dbReference>
<dbReference type="PROSITE" id="PS50819">
    <property type="entry name" value="INTEIN_ENDONUCLEASE"/>
    <property type="match status" value="1"/>
</dbReference>
<dbReference type="InterPro" id="IPR038718">
    <property type="entry name" value="SNF2-like_sf"/>
</dbReference>
<keyword evidence="1" id="KW-0378">Hydrolase</keyword>
<dbReference type="Gene3D" id="3.40.50.300">
    <property type="entry name" value="P-loop containing nucleotide triphosphate hydrolases"/>
    <property type="match status" value="1"/>
</dbReference>
<dbReference type="Gene3D" id="3.10.28.10">
    <property type="entry name" value="Homing endonucleases"/>
    <property type="match status" value="1"/>
</dbReference>
<feature type="domain" description="Helicase C-terminal" evidence="6">
    <location>
        <begin position="1254"/>
        <end position="1410"/>
    </location>
</feature>
<dbReference type="SUPFAM" id="SSF55608">
    <property type="entry name" value="Homing endonucleases"/>
    <property type="match status" value="1"/>
</dbReference>
<dbReference type="PROSITE" id="PS51192">
    <property type="entry name" value="HELICASE_ATP_BIND_1"/>
    <property type="match status" value="1"/>
</dbReference>
<keyword evidence="3" id="KW-0651">Protein splicing</keyword>
<dbReference type="PROSITE" id="PS50818">
    <property type="entry name" value="INTEIN_C_TER"/>
    <property type="match status" value="1"/>
</dbReference>
<dbReference type="InterPro" id="IPR030934">
    <property type="entry name" value="Intein_C"/>
</dbReference>
<feature type="domain" description="Helicase ATP-binding" evidence="5">
    <location>
        <begin position="970"/>
        <end position="1128"/>
    </location>
</feature>
<protein>
    <recommendedName>
        <fullName evidence="9">Intein C-terminal splicing region/intein N-terminal splicing region</fullName>
    </recommendedName>
</protein>
<dbReference type="EMBL" id="BONE01000066">
    <property type="protein sequence ID" value="GIF76648.1"/>
    <property type="molecule type" value="Genomic_DNA"/>
</dbReference>
<dbReference type="Gene3D" id="2.170.16.10">
    <property type="entry name" value="Hedgehog/Intein (Hint) domain"/>
    <property type="match status" value="1"/>
</dbReference>